<dbReference type="GO" id="GO:0008713">
    <property type="term" value="F:ADP-heptose-lipopolysaccharide heptosyltransferase activity"/>
    <property type="evidence" value="ECO:0007669"/>
    <property type="project" value="UniProtKB-EC"/>
</dbReference>
<dbReference type="PANTHER" id="PTHR30160:SF7">
    <property type="entry name" value="ADP-HEPTOSE--LPS HEPTOSYLTRANSFERASE 2"/>
    <property type="match status" value="1"/>
</dbReference>
<sequence>MEKILIEIPTWLGDCVMATPAIENIIKQYPNIQITIFGSSVATEIFKYHPQVDRIVVDESRNKKYRIYYLYRLAKQLGRFDCALSFRRTITSKLFIFFTKASLKKKYRRYDKIPTHQVNRYNDFVNIALHKNNIASKLIIHTNSKPLKLDKKILGINPGASYGSAKRWYPDEFAKVASVLSAQYNIVIFGGNSEVDIASDIEKKLVDNGVKNYTNLAGKTSVSALIKQLSILDLFITGDSGPMHVAAAFQVPTVAIFGPTKDKETAQWMNQKSVIIKKNLECQPCMKRICPLKHHNCMKKIKANEVLDATVKILAQSNDKVCVR</sequence>
<accession>A0A853F3G4</accession>
<evidence type="ECO:0000256" key="4">
    <source>
        <dbReference type="ARBA" id="ARBA00044042"/>
    </source>
</evidence>
<gene>
    <name evidence="6" type="primary">waaF</name>
    <name evidence="6" type="ORF">H0A76_06280</name>
</gene>
<dbReference type="EMBL" id="JACCHT010000001">
    <property type="protein sequence ID" value="NYT27531.1"/>
    <property type="molecule type" value="Genomic_DNA"/>
</dbReference>
<keyword evidence="2 6" id="KW-0808">Transferase</keyword>
<dbReference type="GO" id="GO:0009244">
    <property type="term" value="P:lipopolysaccharide core region biosynthetic process"/>
    <property type="evidence" value="ECO:0007669"/>
    <property type="project" value="TreeGrafter"/>
</dbReference>
<dbReference type="SUPFAM" id="SSF53756">
    <property type="entry name" value="UDP-Glycosyltransferase/glycogen phosphorylase"/>
    <property type="match status" value="1"/>
</dbReference>
<evidence type="ECO:0000256" key="1">
    <source>
        <dbReference type="ARBA" id="ARBA00022676"/>
    </source>
</evidence>
<comment type="caution">
    <text evidence="6">The sequence shown here is derived from an EMBL/GenBank/DDBJ whole genome shotgun (WGS) entry which is preliminary data.</text>
</comment>
<dbReference type="Gene3D" id="3.40.50.2000">
    <property type="entry name" value="Glycogen Phosphorylase B"/>
    <property type="match status" value="2"/>
</dbReference>
<comment type="similarity">
    <text evidence="3">Belongs to the glycosyltransferase 9 family.</text>
</comment>
<dbReference type="InterPro" id="IPR051199">
    <property type="entry name" value="LPS_LOS_Heptosyltrfase"/>
</dbReference>
<dbReference type="EC" id="2.4.99.24" evidence="4"/>
<evidence type="ECO:0000256" key="5">
    <source>
        <dbReference type="ARBA" id="ARBA00047503"/>
    </source>
</evidence>
<proteinExistence type="inferred from homology"/>
<evidence type="ECO:0000313" key="7">
    <source>
        <dbReference type="Proteomes" id="UP000568751"/>
    </source>
</evidence>
<dbReference type="Proteomes" id="UP000568751">
    <property type="component" value="Unassembled WGS sequence"/>
</dbReference>
<organism evidence="6 7">
    <name type="scientific">Candidatus Thiodubiliella endoseptemdiera</name>
    <dbReference type="NCBI Taxonomy" id="2738886"/>
    <lineage>
        <taxon>Bacteria</taxon>
        <taxon>Pseudomonadati</taxon>
        <taxon>Pseudomonadota</taxon>
        <taxon>Gammaproteobacteria</taxon>
        <taxon>Candidatus Pseudothioglobaceae</taxon>
        <taxon>Candidatus Thiodubiliella</taxon>
    </lineage>
</organism>
<dbReference type="PANTHER" id="PTHR30160">
    <property type="entry name" value="TETRAACYLDISACCHARIDE 4'-KINASE-RELATED"/>
    <property type="match status" value="1"/>
</dbReference>
<evidence type="ECO:0000256" key="2">
    <source>
        <dbReference type="ARBA" id="ARBA00022679"/>
    </source>
</evidence>
<name>A0A853F3G4_9GAMM</name>
<dbReference type="AlphaFoldDB" id="A0A853F3G4"/>
<keyword evidence="1" id="KW-0328">Glycosyltransferase</keyword>
<comment type="catalytic activity">
    <reaction evidence="5">
        <text>an L-alpha-D-Hep-(1-&gt;5)-[alpha-Kdo-(2-&gt;4)]-alpha-Kdo-(2-&gt;6)-lipid A + ADP-L-glycero-beta-D-manno-heptose = an L-alpha-D-Hep-(1-&gt;3)-L-alpha-D-Hep-(1-&gt;5)-[alpha-Kdo-(2-&gt;4)]-alpha-Kdo-(2-&gt;6)-lipid A + ADP + H(+)</text>
        <dbReference type="Rhea" id="RHEA:74071"/>
        <dbReference type="ChEBI" id="CHEBI:15378"/>
        <dbReference type="ChEBI" id="CHEBI:61506"/>
        <dbReference type="ChEBI" id="CHEBI:193068"/>
        <dbReference type="ChEBI" id="CHEBI:193069"/>
        <dbReference type="ChEBI" id="CHEBI:456216"/>
        <dbReference type="EC" id="2.4.99.24"/>
    </reaction>
</comment>
<dbReference type="GO" id="GO:0005829">
    <property type="term" value="C:cytosol"/>
    <property type="evidence" value="ECO:0007669"/>
    <property type="project" value="TreeGrafter"/>
</dbReference>
<dbReference type="Pfam" id="PF01075">
    <property type="entry name" value="Glyco_transf_9"/>
    <property type="match status" value="1"/>
</dbReference>
<evidence type="ECO:0000313" key="6">
    <source>
        <dbReference type="EMBL" id="NYT27531.1"/>
    </source>
</evidence>
<dbReference type="InterPro" id="IPR002201">
    <property type="entry name" value="Glyco_trans_9"/>
</dbReference>
<reference evidence="6 7" key="1">
    <citation type="submission" date="2020-05" db="EMBL/GenBank/DDBJ databases">
        <title>Horizontal transmission and recombination maintain forever young bacterial symbiont genomes.</title>
        <authorList>
            <person name="Russell S.L."/>
            <person name="Pepper-Tunick E."/>
            <person name="Svedberg J."/>
            <person name="Byrne A."/>
            <person name="Ruelas Castillo J."/>
            <person name="Vollmers C."/>
            <person name="Beinart R.A."/>
            <person name="Corbett-Detig R."/>
        </authorList>
    </citation>
    <scope>NUCLEOTIDE SEQUENCE [LARGE SCALE GENOMIC DNA]</scope>
    <source>
        <strain evidence="6">455</strain>
    </source>
</reference>
<evidence type="ECO:0000256" key="3">
    <source>
        <dbReference type="ARBA" id="ARBA00043995"/>
    </source>
</evidence>
<protein>
    <recommendedName>
        <fullName evidence="4">lipopolysaccharide heptosyltransferase II</fullName>
        <ecNumber evidence="4">2.4.99.24</ecNumber>
    </recommendedName>
</protein>
<dbReference type="CDD" id="cd03789">
    <property type="entry name" value="GT9_LPS_heptosyltransferase"/>
    <property type="match status" value="1"/>
</dbReference>
<dbReference type="NCBIfam" id="TIGR02195">
    <property type="entry name" value="heptsyl_trn_II"/>
    <property type="match status" value="1"/>
</dbReference>
<dbReference type="InterPro" id="IPR011910">
    <property type="entry name" value="RfaF"/>
</dbReference>